<dbReference type="HOGENOM" id="CLU_016754_3_0_1"/>
<reference evidence="6" key="1">
    <citation type="journal article" date="2013" name="Science">
        <title>The Amborella genome and the evolution of flowering plants.</title>
        <authorList>
            <consortium name="Amborella Genome Project"/>
        </authorList>
    </citation>
    <scope>NUCLEOTIDE SEQUENCE [LARGE SCALE GENOMIC DNA]</scope>
</reference>
<keyword evidence="2 4" id="KW-0119">Carbohydrate metabolism</keyword>
<keyword evidence="6" id="KW-1185">Reference proteome</keyword>
<protein>
    <recommendedName>
        <fullName evidence="4">Beta-amylase</fullName>
        <ecNumber evidence="4">3.2.1.2</ecNumber>
    </recommendedName>
</protein>
<evidence type="ECO:0000256" key="1">
    <source>
        <dbReference type="ARBA" id="ARBA00005652"/>
    </source>
</evidence>
<gene>
    <name evidence="5" type="ORF">AMTR_s00098p00153370</name>
</gene>
<dbReference type="EC" id="3.2.1.2" evidence="4"/>
<dbReference type="PRINTS" id="PR00750">
    <property type="entry name" value="BETAAMYLASE"/>
</dbReference>
<proteinExistence type="inferred from homology"/>
<evidence type="ECO:0000256" key="3">
    <source>
        <dbReference type="ARBA" id="ARBA00023326"/>
    </source>
</evidence>
<dbReference type="InterPro" id="IPR017853">
    <property type="entry name" value="GH"/>
</dbReference>
<dbReference type="SUPFAM" id="SSF51445">
    <property type="entry name" value="(Trans)glycosidases"/>
    <property type="match status" value="1"/>
</dbReference>
<dbReference type="EMBL" id="KI394979">
    <property type="protein sequence ID" value="ERM99859.1"/>
    <property type="molecule type" value="Genomic_DNA"/>
</dbReference>
<feature type="non-terminal residue" evidence="5">
    <location>
        <position position="1"/>
    </location>
</feature>
<accession>W1NYU2</accession>
<dbReference type="Gramene" id="ERM99859">
    <property type="protein sequence ID" value="ERM99859"/>
    <property type="gene ID" value="AMTR_s00098p00153370"/>
</dbReference>
<dbReference type="PANTHER" id="PTHR31352:SF40">
    <property type="entry name" value="BETA-AMYLASE 6"/>
    <property type="match status" value="1"/>
</dbReference>
<dbReference type="Gene3D" id="3.20.20.80">
    <property type="entry name" value="Glycosidases"/>
    <property type="match status" value="1"/>
</dbReference>
<dbReference type="Proteomes" id="UP000017836">
    <property type="component" value="Unassembled WGS sequence"/>
</dbReference>
<keyword evidence="4" id="KW-0378">Hydrolase</keyword>
<dbReference type="eggNOG" id="ENOG502QUU5">
    <property type="taxonomic scope" value="Eukaryota"/>
</dbReference>
<name>W1NYU2_AMBTC</name>
<dbReference type="STRING" id="13333.W1NYU2"/>
<dbReference type="GO" id="GO:0000272">
    <property type="term" value="P:polysaccharide catabolic process"/>
    <property type="evidence" value="ECO:0007669"/>
    <property type="project" value="UniProtKB-KW"/>
</dbReference>
<dbReference type="InterPro" id="IPR001554">
    <property type="entry name" value="Glyco_hydro_14"/>
</dbReference>
<comment type="catalytic activity">
    <reaction evidence="4">
        <text>Hydrolysis of (1-&gt;4)-alpha-D-glucosidic linkages in polysaccharides so as to remove successive maltose units from the non-reducing ends of the chains.</text>
        <dbReference type="EC" id="3.2.1.2"/>
    </reaction>
</comment>
<dbReference type="PANTHER" id="PTHR31352">
    <property type="entry name" value="BETA-AMYLASE 1, CHLOROPLASTIC"/>
    <property type="match status" value="1"/>
</dbReference>
<dbReference type="AlphaFoldDB" id="W1NYU2"/>
<dbReference type="PRINTS" id="PR00842">
    <property type="entry name" value="GLHYDLASE14B"/>
</dbReference>
<evidence type="ECO:0000256" key="4">
    <source>
        <dbReference type="RuleBase" id="RU000509"/>
    </source>
</evidence>
<dbReference type="OMA" id="DKYMRTD"/>
<dbReference type="InterPro" id="IPR001371">
    <property type="entry name" value="Glyco_hydro_14B_pln"/>
</dbReference>
<sequence>VYIDYMKSFKDNLSDILESDLISEIEVGLGPCGKLRYPSYPASQGWLFPGIGEFQCYDKYLQAHLKAAAEKGGHPEWASEPKDAGTYNDTPDKTKFFCDNGRFQTEAGKFFLTWYSNALLEHGAGILDAANEIFQGYKVNLAAKVSGMHWWYKTESHAAEVTAGYYNLNGYRPIARMLSRHYGSLNFTCIEMRDSEQPAEAKSGPERLVQQVLSAAWREGVEVSCENALSRYYRTGYNQIIHNARANGITTPPSKLRISAMTYLRLSDELLKAENFKLFKAFVKKMHAGLDYNPDPEKYFNPRVPLKHSKPKMSIEEILDASEPLLEPFKFDAGDNEGITDADVIEETSLVDQIIKSIASILSWGK</sequence>
<comment type="similarity">
    <text evidence="1 4">Belongs to the glycosyl hydrolase 14 family.</text>
</comment>
<evidence type="ECO:0000313" key="6">
    <source>
        <dbReference type="Proteomes" id="UP000017836"/>
    </source>
</evidence>
<dbReference type="GO" id="GO:0016161">
    <property type="term" value="F:beta-amylase activity"/>
    <property type="evidence" value="ECO:0007669"/>
    <property type="project" value="UniProtKB-EC"/>
</dbReference>
<evidence type="ECO:0000313" key="5">
    <source>
        <dbReference type="EMBL" id="ERM99859.1"/>
    </source>
</evidence>
<keyword evidence="4" id="KW-0326">Glycosidase</keyword>
<organism evidence="5 6">
    <name type="scientific">Amborella trichopoda</name>
    <dbReference type="NCBI Taxonomy" id="13333"/>
    <lineage>
        <taxon>Eukaryota</taxon>
        <taxon>Viridiplantae</taxon>
        <taxon>Streptophyta</taxon>
        <taxon>Embryophyta</taxon>
        <taxon>Tracheophyta</taxon>
        <taxon>Spermatophyta</taxon>
        <taxon>Magnoliopsida</taxon>
        <taxon>Amborellales</taxon>
        <taxon>Amborellaceae</taxon>
        <taxon>Amborella</taxon>
    </lineage>
</organism>
<keyword evidence="3 4" id="KW-0624">Polysaccharide degradation</keyword>
<dbReference type="Pfam" id="PF01373">
    <property type="entry name" value="Glyco_hydro_14"/>
    <property type="match status" value="1"/>
</dbReference>
<evidence type="ECO:0000256" key="2">
    <source>
        <dbReference type="ARBA" id="ARBA00023277"/>
    </source>
</evidence>